<keyword evidence="5" id="KW-0131">Cell cycle</keyword>
<comment type="caution">
    <text evidence="8">The sequence shown here is derived from an EMBL/GenBank/DDBJ whole genome shotgun (WGS) entry which is preliminary data.</text>
</comment>
<dbReference type="AlphaFoldDB" id="A0A834JRH4"/>
<proteinExistence type="predicted"/>
<feature type="domain" description="Spindle assembly abnormal protein 6 N-terminal" evidence="7">
    <location>
        <begin position="26"/>
        <end position="158"/>
    </location>
</feature>
<comment type="subcellular location">
    <subcellularLocation>
        <location evidence="1">Cytoplasm</location>
        <location evidence="1">Cytoskeleton</location>
        <location evidence="1">Microtubule organizing center</location>
        <location evidence="1">Centrosome</location>
    </subcellularLocation>
</comment>
<evidence type="ECO:0000256" key="1">
    <source>
        <dbReference type="ARBA" id="ARBA00004300"/>
    </source>
</evidence>
<evidence type="ECO:0000256" key="4">
    <source>
        <dbReference type="ARBA" id="ARBA00023212"/>
    </source>
</evidence>
<dbReference type="Proteomes" id="UP000614350">
    <property type="component" value="Unassembled WGS sequence"/>
</dbReference>
<feature type="coiled-coil region" evidence="6">
    <location>
        <begin position="357"/>
        <end position="482"/>
    </location>
</feature>
<gene>
    <name evidence="8" type="ORF">HZH66_009112</name>
</gene>
<feature type="coiled-coil region" evidence="6">
    <location>
        <begin position="190"/>
        <end position="224"/>
    </location>
</feature>
<reference evidence="8" key="1">
    <citation type="journal article" date="2020" name="G3 (Bethesda)">
        <title>High-Quality Assemblies for Three Invasive Social Wasps from the &lt;i&gt;Vespula&lt;/i&gt; Genus.</title>
        <authorList>
            <person name="Harrop T.W.R."/>
            <person name="Guhlin J."/>
            <person name="McLaughlin G.M."/>
            <person name="Permina E."/>
            <person name="Stockwell P."/>
            <person name="Gilligan J."/>
            <person name="Le Lec M.F."/>
            <person name="Gruber M.A.M."/>
            <person name="Quinn O."/>
            <person name="Lovegrove M."/>
            <person name="Duncan E.J."/>
            <person name="Remnant E.J."/>
            <person name="Van Eeckhoven J."/>
            <person name="Graham B."/>
            <person name="Knapp R.A."/>
            <person name="Langford K.W."/>
            <person name="Kronenberg Z."/>
            <person name="Press M.O."/>
            <person name="Eacker S.M."/>
            <person name="Wilson-Rankin E.E."/>
            <person name="Purcell J."/>
            <person name="Lester P.J."/>
            <person name="Dearden P.K."/>
        </authorList>
    </citation>
    <scope>NUCLEOTIDE SEQUENCE</scope>
    <source>
        <strain evidence="8">Marl-1</strain>
    </source>
</reference>
<keyword evidence="3 6" id="KW-0175">Coiled coil</keyword>
<dbReference type="Gene3D" id="2.170.210.20">
    <property type="entry name" value="Spindle assembly abnormal protein 6, N-terminal domain"/>
    <property type="match status" value="1"/>
</dbReference>
<dbReference type="GO" id="GO:0007099">
    <property type="term" value="P:centriole replication"/>
    <property type="evidence" value="ECO:0007669"/>
    <property type="project" value="TreeGrafter"/>
</dbReference>
<protein>
    <recommendedName>
        <fullName evidence="7">Spindle assembly abnormal protein 6 N-terminal domain-containing protein</fullName>
    </recommendedName>
</protein>
<evidence type="ECO:0000259" key="7">
    <source>
        <dbReference type="Pfam" id="PF16531"/>
    </source>
</evidence>
<keyword evidence="9" id="KW-1185">Reference proteome</keyword>
<dbReference type="Pfam" id="PF16531">
    <property type="entry name" value="SAS-6_N"/>
    <property type="match status" value="1"/>
</dbReference>
<organism evidence="8 9">
    <name type="scientific">Vespula vulgaris</name>
    <name type="common">Yellow jacket</name>
    <name type="synonym">Wasp</name>
    <dbReference type="NCBI Taxonomy" id="7454"/>
    <lineage>
        <taxon>Eukaryota</taxon>
        <taxon>Metazoa</taxon>
        <taxon>Ecdysozoa</taxon>
        <taxon>Arthropoda</taxon>
        <taxon>Hexapoda</taxon>
        <taxon>Insecta</taxon>
        <taxon>Pterygota</taxon>
        <taxon>Neoptera</taxon>
        <taxon>Endopterygota</taxon>
        <taxon>Hymenoptera</taxon>
        <taxon>Apocrita</taxon>
        <taxon>Aculeata</taxon>
        <taxon>Vespoidea</taxon>
        <taxon>Vespidae</taxon>
        <taxon>Vespinae</taxon>
        <taxon>Vespula</taxon>
    </lineage>
</organism>
<dbReference type="CDD" id="cd10142">
    <property type="entry name" value="HD_SAS6_N"/>
    <property type="match status" value="1"/>
</dbReference>
<evidence type="ECO:0000313" key="8">
    <source>
        <dbReference type="EMBL" id="KAF7393279.1"/>
    </source>
</evidence>
<dbReference type="GO" id="GO:0005813">
    <property type="term" value="C:centrosome"/>
    <property type="evidence" value="ECO:0007669"/>
    <property type="project" value="UniProtKB-SubCell"/>
</dbReference>
<feature type="coiled-coil region" evidence="6">
    <location>
        <begin position="259"/>
        <end position="328"/>
    </location>
</feature>
<name>A0A834JRH4_VESVU</name>
<dbReference type="EMBL" id="JACSEA010000009">
    <property type="protein sequence ID" value="KAF7393279.1"/>
    <property type="molecule type" value="Genomic_DNA"/>
</dbReference>
<dbReference type="GO" id="GO:0005814">
    <property type="term" value="C:centriole"/>
    <property type="evidence" value="ECO:0007669"/>
    <property type="project" value="TreeGrafter"/>
</dbReference>
<dbReference type="Gene3D" id="1.10.287.1490">
    <property type="match status" value="1"/>
</dbReference>
<keyword evidence="2" id="KW-0963">Cytoplasm</keyword>
<dbReference type="PANTHER" id="PTHR44281:SF2">
    <property type="entry name" value="SPINDLE ASSEMBLY ABNORMAL PROTEIN 6 HOMOLOG"/>
    <property type="match status" value="1"/>
</dbReference>
<evidence type="ECO:0000256" key="5">
    <source>
        <dbReference type="ARBA" id="ARBA00023306"/>
    </source>
</evidence>
<evidence type="ECO:0000256" key="2">
    <source>
        <dbReference type="ARBA" id="ARBA00022490"/>
    </source>
</evidence>
<dbReference type="PANTHER" id="PTHR44281">
    <property type="entry name" value="SPINDLE ASSEMBLY ABNORMAL PROTEIN 6 HOMOLOG"/>
    <property type="match status" value="1"/>
</dbReference>
<evidence type="ECO:0000313" key="9">
    <source>
        <dbReference type="Proteomes" id="UP000614350"/>
    </source>
</evidence>
<accession>A0A834JRH4</accession>
<evidence type="ECO:0000256" key="3">
    <source>
        <dbReference type="ARBA" id="ARBA00023054"/>
    </source>
</evidence>
<dbReference type="InterPro" id="IPR038558">
    <property type="entry name" value="SAS-6_N_sf"/>
</dbReference>
<sequence length="671" mass="75682">MNYLNSIGGSGTSADSGLQLNNVEVLYTKVQKVYIKPQHKEERQRDLRVNVETHAGLSPVCRKSLCVLLSDDDDPCFLYSLFIAEEDFKVLKAQQGLLVDFDNFATQLICLLEQCNVPGSNVSKTPPKFLLLLAEENAEWTFKLVETNNFKHLCHLSLFISPANVSDLRTHMATKIKQLKENVLQKSRDVLGLETRLNDLTNKFESKTKELDQLEQRYLAEKSQIQISSTQQISIEKDRFAQARLEWQRQSDKEKMELEHRHTETLKQLHAELAELRTQNMSYKDKLSYLEATNKEQSKQLQNIEKELNVAQKELVFLKKQNSKLDIDYHEKDKAVNGLRTKVAVLEQELKDKGVIINKHTEMLKTAKEQKQQLEELLADKEGQLQRKQNSLRSLSDELVKANEILTKLQNELASTKSKLKLRTSIALEQERLLDSKQKEVGQLESKMESLNKDIKDSKIEIEHLKEQVKVLQNQLEEKDKVIKNNDNVINWLNRRLADNQSPLQSATTPAPVTIPSSVQLTLPRPNKLYANRFETRTPAPATIPPTTLSGLPLKNPIVQNPNINQTTRTSARSMGVGVGDSTMGLSSINKTGQISSTSTPMDRINTLNKLSGNIPGMSSVPAIVENNNPCISSNGTKTKGSNVALQGGLRRAGLSDKPILPSAYFPKTLH</sequence>
<keyword evidence="4" id="KW-0206">Cytoskeleton</keyword>
<evidence type="ECO:0000256" key="6">
    <source>
        <dbReference type="SAM" id="Coils"/>
    </source>
</evidence>
<dbReference type="InterPro" id="IPR032396">
    <property type="entry name" value="SAS-6_N"/>
</dbReference>